<dbReference type="Pfam" id="PF11258">
    <property type="entry name" value="DUF3048"/>
    <property type="match status" value="1"/>
</dbReference>
<dbReference type="EMBL" id="PYHR01000002">
    <property type="protein sequence ID" value="PWD50562.1"/>
    <property type="molecule type" value="Genomic_DNA"/>
</dbReference>
<evidence type="ECO:0000313" key="3">
    <source>
        <dbReference type="EMBL" id="PWD50562.1"/>
    </source>
</evidence>
<dbReference type="Gene3D" id="3.50.90.10">
    <property type="entry name" value="YerB-like"/>
    <property type="match status" value="1"/>
</dbReference>
<sequence>MEPDVTVDKVAPPEPVIPPTWPLTGVSGAPEVRPAVAVKIENSSESRPQTGLDAADVVWEEMVEGGITRFNAVYHSQVPETVGPIRSVRPMDAGIAAPLHGLLVFSGGQPQFVASMRAAGLQVLSFDEGAAGMYRSSERRAPHNVYGTMADFLAAASPDRISPPPAQFAFAPTAAEATAATAGTPASRVDATFPSASPSWDWDADSGRWLRNEGNAPAVTAAGDRLGATNVVVMRVEVRDSGALDPAGNTVPETVMVGSGEVWVVSGGAAVPGTWSKAGDAEPVVLTGADGAPILLAPGTTWVELVPSSGRSGVAIS</sequence>
<dbReference type="AlphaFoldDB" id="A0A2U1ZUG1"/>
<feature type="domain" description="DUF3048" evidence="2">
    <location>
        <begin position="190"/>
        <end position="303"/>
    </location>
</feature>
<dbReference type="OrthoDB" id="9779102at2"/>
<dbReference type="InterPro" id="IPR021416">
    <property type="entry name" value="DUF3048_N"/>
</dbReference>
<feature type="domain" description="DUF3048" evidence="1">
    <location>
        <begin position="23"/>
        <end position="158"/>
    </location>
</feature>
<organism evidence="3 4">
    <name type="scientific">Serinibacter arcticus</name>
    <dbReference type="NCBI Taxonomy" id="1655435"/>
    <lineage>
        <taxon>Bacteria</taxon>
        <taxon>Bacillati</taxon>
        <taxon>Actinomycetota</taxon>
        <taxon>Actinomycetes</taxon>
        <taxon>Micrococcales</taxon>
        <taxon>Beutenbergiaceae</taxon>
        <taxon>Serinibacter</taxon>
    </lineage>
</organism>
<comment type="caution">
    <text evidence="3">The sequence shown here is derived from an EMBL/GenBank/DDBJ whole genome shotgun (WGS) entry which is preliminary data.</text>
</comment>
<keyword evidence="4" id="KW-1185">Reference proteome</keyword>
<gene>
    <name evidence="3" type="ORF">C8046_07755</name>
</gene>
<dbReference type="Pfam" id="PF17479">
    <property type="entry name" value="DUF3048_C"/>
    <property type="match status" value="1"/>
</dbReference>
<accession>A0A2U1ZUG1</accession>
<dbReference type="SUPFAM" id="SSF159774">
    <property type="entry name" value="YerB-like"/>
    <property type="match status" value="1"/>
</dbReference>
<dbReference type="Proteomes" id="UP000245166">
    <property type="component" value="Unassembled WGS sequence"/>
</dbReference>
<reference evidence="3 4" key="1">
    <citation type="submission" date="2018-03" db="EMBL/GenBank/DDBJ databases">
        <title>Genome assembly of novel Miniimonas species PCH200.</title>
        <authorList>
            <person name="Thakur V."/>
            <person name="Kumar V."/>
            <person name="Singh D."/>
        </authorList>
    </citation>
    <scope>NUCLEOTIDE SEQUENCE [LARGE SCALE GENOMIC DNA]</scope>
    <source>
        <strain evidence="3 4">PCH200</strain>
    </source>
</reference>
<evidence type="ECO:0000259" key="1">
    <source>
        <dbReference type="Pfam" id="PF11258"/>
    </source>
</evidence>
<protein>
    <submittedName>
        <fullName evidence="3">DUF3048 domain-containing protein</fullName>
    </submittedName>
</protein>
<evidence type="ECO:0000259" key="2">
    <source>
        <dbReference type="Pfam" id="PF17479"/>
    </source>
</evidence>
<name>A0A2U1ZUG1_9MICO</name>
<dbReference type="InterPro" id="IPR035328">
    <property type="entry name" value="DUF3048_C"/>
</dbReference>
<evidence type="ECO:0000313" key="4">
    <source>
        <dbReference type="Proteomes" id="UP000245166"/>
    </source>
</evidence>
<dbReference type="InterPro" id="IPR023158">
    <property type="entry name" value="YerB-like_sf"/>
</dbReference>
<proteinExistence type="predicted"/>